<feature type="compositionally biased region" description="Pro residues" evidence="1">
    <location>
        <begin position="63"/>
        <end position="77"/>
    </location>
</feature>
<reference evidence="3" key="2">
    <citation type="submission" date="2020-09" db="EMBL/GenBank/DDBJ databases">
        <authorList>
            <person name="Sun Q."/>
            <person name="Zhou Y."/>
        </authorList>
    </citation>
    <scope>NUCLEOTIDE SEQUENCE</scope>
    <source>
        <strain evidence="3">CGMCC 4.7679</strain>
    </source>
</reference>
<dbReference type="RefSeq" id="WP_145935016.1">
    <property type="nucleotide sequence ID" value="NZ_BNAV01000004.1"/>
</dbReference>
<comment type="caution">
    <text evidence="3">The sequence shown here is derived from an EMBL/GenBank/DDBJ whole genome shotgun (WGS) entry which is preliminary data.</text>
</comment>
<dbReference type="Proteomes" id="UP000658656">
    <property type="component" value="Unassembled WGS sequence"/>
</dbReference>
<protein>
    <submittedName>
        <fullName evidence="3">Uncharacterized protein</fullName>
    </submittedName>
</protein>
<keyword evidence="4" id="KW-1185">Reference proteome</keyword>
<feature type="region of interest" description="Disordered" evidence="1">
    <location>
        <begin position="32"/>
        <end position="155"/>
    </location>
</feature>
<keyword evidence="2" id="KW-0472">Membrane</keyword>
<proteinExistence type="predicted"/>
<keyword evidence="2" id="KW-0812">Transmembrane</keyword>
<feature type="transmembrane region" description="Helical" evidence="2">
    <location>
        <begin position="160"/>
        <end position="182"/>
    </location>
</feature>
<keyword evidence="2" id="KW-1133">Transmembrane helix</keyword>
<dbReference type="AlphaFoldDB" id="A0A8H9IVG2"/>
<evidence type="ECO:0000256" key="2">
    <source>
        <dbReference type="SAM" id="Phobius"/>
    </source>
</evidence>
<name>A0A8H9IVG2_9PSEU</name>
<evidence type="ECO:0000256" key="1">
    <source>
        <dbReference type="SAM" id="MobiDB-lite"/>
    </source>
</evidence>
<evidence type="ECO:0000313" key="3">
    <source>
        <dbReference type="EMBL" id="GHF58631.1"/>
    </source>
</evidence>
<organism evidence="3 4">
    <name type="scientific">Amycolatopsis bartoniae</name>
    <dbReference type="NCBI Taxonomy" id="941986"/>
    <lineage>
        <taxon>Bacteria</taxon>
        <taxon>Bacillati</taxon>
        <taxon>Actinomycetota</taxon>
        <taxon>Actinomycetes</taxon>
        <taxon>Pseudonocardiales</taxon>
        <taxon>Pseudonocardiaceae</taxon>
        <taxon>Amycolatopsis</taxon>
    </lineage>
</organism>
<dbReference type="OrthoDB" id="3610689at2"/>
<evidence type="ECO:0000313" key="4">
    <source>
        <dbReference type="Proteomes" id="UP000658656"/>
    </source>
</evidence>
<accession>A0A8H9IVG2</accession>
<sequence>MSWQEELRRLDADLAAGRISLREHRKQREELLAAASGGVAPSPFTSPRMPAAQEAVPAWPTAEPVPEPPAPPAPAPAAAPASQGRSAALLESSVPTSAPSPADHRPTDSMRYPPIHEAPTVITPAIPHGTLPSLVPLSPPRDEVPPLPTRPERPDRRKPTWLFLALGVFLVLVLIGGATWFLGNRETSNTTAGGTTAAAPQTSSAVPVEQRVPALPGTPDPNNSTVSVDKGVELGLYPVEAADVYKRNGVSEIVYRASSEGDEQYFLLVIHAGSASQAQAVTNYMRGGALSSGYTVLPADPSVATGTKSGRTMNGTWYSSGDVSVVLWVSQPAGRAEDQLRQHLDQERSELRAALPPS</sequence>
<gene>
    <name evidence="3" type="ORF">GCM10017566_34980</name>
</gene>
<reference evidence="3" key="1">
    <citation type="journal article" date="2014" name="Int. J. Syst. Evol. Microbiol.">
        <title>Complete genome sequence of Corynebacterium casei LMG S-19264T (=DSM 44701T), isolated from a smear-ripened cheese.</title>
        <authorList>
            <consortium name="US DOE Joint Genome Institute (JGI-PGF)"/>
            <person name="Walter F."/>
            <person name="Albersmeier A."/>
            <person name="Kalinowski J."/>
            <person name="Ruckert C."/>
        </authorList>
    </citation>
    <scope>NUCLEOTIDE SEQUENCE</scope>
    <source>
        <strain evidence="3">CGMCC 4.7679</strain>
    </source>
</reference>
<feature type="compositionally biased region" description="Basic and acidic residues" evidence="1">
    <location>
        <begin position="140"/>
        <end position="155"/>
    </location>
</feature>
<dbReference type="EMBL" id="BNAV01000004">
    <property type="protein sequence ID" value="GHF58631.1"/>
    <property type="molecule type" value="Genomic_DNA"/>
</dbReference>